<protein>
    <submittedName>
        <fullName evidence="1">Uncharacterized protein</fullName>
    </submittedName>
</protein>
<name>A0A0F8Y3B2_9ZZZZ</name>
<comment type="caution">
    <text evidence="1">The sequence shown here is derived from an EMBL/GenBank/DDBJ whole genome shotgun (WGS) entry which is preliminary data.</text>
</comment>
<organism evidence="1">
    <name type="scientific">marine sediment metagenome</name>
    <dbReference type="NCBI Taxonomy" id="412755"/>
    <lineage>
        <taxon>unclassified sequences</taxon>
        <taxon>metagenomes</taxon>
        <taxon>ecological metagenomes</taxon>
    </lineage>
</organism>
<feature type="non-terminal residue" evidence="1">
    <location>
        <position position="1"/>
    </location>
</feature>
<accession>A0A0F8Y3B2</accession>
<dbReference type="EMBL" id="LAZR01068926">
    <property type="protein sequence ID" value="KKK48714.1"/>
    <property type="molecule type" value="Genomic_DNA"/>
</dbReference>
<gene>
    <name evidence="1" type="ORF">LCGC14_3142360</name>
</gene>
<evidence type="ECO:0000313" key="1">
    <source>
        <dbReference type="EMBL" id="KKK48714.1"/>
    </source>
</evidence>
<dbReference type="AlphaFoldDB" id="A0A0F8Y3B2"/>
<reference evidence="1" key="1">
    <citation type="journal article" date="2015" name="Nature">
        <title>Complex archaea that bridge the gap between prokaryotes and eukaryotes.</title>
        <authorList>
            <person name="Spang A."/>
            <person name="Saw J.H."/>
            <person name="Jorgensen S.L."/>
            <person name="Zaremba-Niedzwiedzka K."/>
            <person name="Martijn J."/>
            <person name="Lind A.E."/>
            <person name="van Eijk R."/>
            <person name="Schleper C."/>
            <person name="Guy L."/>
            <person name="Ettema T.J."/>
        </authorList>
    </citation>
    <scope>NUCLEOTIDE SEQUENCE</scope>
</reference>
<sequence length="290" mass="34619">FDRSILFVENIITNSINEKNMIRIMQYCISENLGFQDEIFKICIQYLKIFFFTLNMASYETISYMDFYVLQILLNSPDTICYTGKSKQTCLDFFKKSHLKQIENDEKYKKNIEFFEKNLSIIEETSLLNNLKIYQQNNHKNVYFFKRRMNWTKNIINSSIMEIEKFSLYEINWTLYLIHSGKNSTILSLYCSDAKRLSIHVRVTVYIISRKQTKMTQHEGTIITNELRLDIINCIDKELLEDAFIISEEDENDNDNEQQLNVFITELEIVKIVDESQITKTRRRLKSYSC</sequence>
<proteinExistence type="predicted"/>